<keyword evidence="6 13" id="KW-0812">Transmembrane</keyword>
<accession>A0A501WCK1</accession>
<dbReference type="PANTHER" id="PTHR45436:SF14">
    <property type="entry name" value="SENSOR PROTEIN QSEC"/>
    <property type="match status" value="1"/>
</dbReference>
<keyword evidence="12 13" id="KW-0472">Membrane</keyword>
<evidence type="ECO:0000256" key="5">
    <source>
        <dbReference type="ARBA" id="ARBA00022679"/>
    </source>
</evidence>
<dbReference type="RefSeq" id="WP_140591850.1">
    <property type="nucleotide sequence ID" value="NZ_VFRR01000081.1"/>
</dbReference>
<name>A0A501WCK1_9GAMM</name>
<dbReference type="CDD" id="cd00075">
    <property type="entry name" value="HATPase"/>
    <property type="match status" value="1"/>
</dbReference>
<evidence type="ECO:0000256" key="10">
    <source>
        <dbReference type="ARBA" id="ARBA00022989"/>
    </source>
</evidence>
<reference evidence="16 17" key="1">
    <citation type="submission" date="2019-06" db="EMBL/GenBank/DDBJ databases">
        <title>A novel bacterium of genus Marinomonas, isolated from coastal sand.</title>
        <authorList>
            <person name="Huang H."/>
            <person name="Mo K."/>
            <person name="Hu Y."/>
        </authorList>
    </citation>
    <scope>NUCLEOTIDE SEQUENCE [LARGE SCALE GENOMIC DNA]</scope>
    <source>
        <strain evidence="16 17">HB171799</strain>
    </source>
</reference>
<dbReference type="InterPro" id="IPR004358">
    <property type="entry name" value="Sig_transdc_His_kin-like_C"/>
</dbReference>
<feature type="transmembrane region" description="Helical" evidence="13">
    <location>
        <begin position="27"/>
        <end position="50"/>
    </location>
</feature>
<keyword evidence="5" id="KW-0808">Transferase</keyword>
<dbReference type="CDD" id="cd00082">
    <property type="entry name" value="HisKA"/>
    <property type="match status" value="1"/>
</dbReference>
<dbReference type="GO" id="GO:0005886">
    <property type="term" value="C:plasma membrane"/>
    <property type="evidence" value="ECO:0007669"/>
    <property type="project" value="TreeGrafter"/>
</dbReference>
<dbReference type="SUPFAM" id="SSF47384">
    <property type="entry name" value="Homodimeric domain of signal transducing histidine kinase"/>
    <property type="match status" value="1"/>
</dbReference>
<protein>
    <recommendedName>
        <fullName evidence="3">histidine kinase</fullName>
        <ecNumber evidence="3">2.7.13.3</ecNumber>
    </recommendedName>
</protein>
<evidence type="ECO:0000256" key="8">
    <source>
        <dbReference type="ARBA" id="ARBA00022777"/>
    </source>
</evidence>
<keyword evidence="11" id="KW-0902">Two-component regulatory system</keyword>
<keyword evidence="4" id="KW-0597">Phosphoprotein</keyword>
<comment type="catalytic activity">
    <reaction evidence="1">
        <text>ATP + protein L-histidine = ADP + protein N-phospho-L-histidine.</text>
        <dbReference type="EC" id="2.7.13.3"/>
    </reaction>
</comment>
<organism evidence="16 17">
    <name type="scientific">Maribrevibacterium harenarium</name>
    <dbReference type="NCBI Taxonomy" id="2589817"/>
    <lineage>
        <taxon>Bacteria</taxon>
        <taxon>Pseudomonadati</taxon>
        <taxon>Pseudomonadota</taxon>
        <taxon>Gammaproteobacteria</taxon>
        <taxon>Oceanospirillales</taxon>
        <taxon>Oceanospirillaceae</taxon>
        <taxon>Maribrevibacterium</taxon>
    </lineage>
</organism>
<dbReference type="GO" id="GO:0005524">
    <property type="term" value="F:ATP binding"/>
    <property type="evidence" value="ECO:0007669"/>
    <property type="project" value="UniProtKB-KW"/>
</dbReference>
<keyword evidence="17" id="KW-1185">Reference proteome</keyword>
<keyword evidence="8 16" id="KW-0418">Kinase</keyword>
<dbReference type="AlphaFoldDB" id="A0A501WCK1"/>
<sequence length="477" mass="53496">MLSTKRWLDIRQVVARLFTANSIRQRIIGYVMGFFIVASGSVGFVGFWFADHEVQELFDARLAQHARLLLTLTSEDVSQPHLVPTYLHAQPILQEEEFEEGLGHEYESKIYFQVRLDDNVVVATDETVIVPQHGWQPGFGFAYSGDNTWRTFYLERVKGQHLVRVYVGERTDIRQELVSQIVWQSLLPEMFGLPLIALLVWWAIGVGLAPLMQLTRSIASLEPNALKSLDIKHLGSELEAVQQAINHLLTRLEELMAREKRWIADAAHELRTPLAVLKIHAQNAQNAPTEADRQASLKALDQGVERSSRMVAQLLAYARIEHNAFKSVNEPIDVVPVTRATVAELLPLAWDRQVDIEFLNEEGALKGKFAPADIEMVLQNLVSNAVKFSPPQGLVTVEWYKEGDMLKLAVKDQGPGVSDESKLRLTERFYRNGQAQGAGLGLAIVRSVMKVYGGEVMFQDNQPHGLCVVACFPNSVG</sequence>
<dbReference type="InterPro" id="IPR036890">
    <property type="entry name" value="HATPase_C_sf"/>
</dbReference>
<dbReference type="SUPFAM" id="SSF55874">
    <property type="entry name" value="ATPase domain of HSP90 chaperone/DNA topoisomerase II/histidine kinase"/>
    <property type="match status" value="1"/>
</dbReference>
<dbReference type="InterPro" id="IPR050428">
    <property type="entry name" value="TCS_sensor_his_kinase"/>
</dbReference>
<evidence type="ECO:0000256" key="11">
    <source>
        <dbReference type="ARBA" id="ARBA00023012"/>
    </source>
</evidence>
<evidence type="ECO:0000313" key="17">
    <source>
        <dbReference type="Proteomes" id="UP000315901"/>
    </source>
</evidence>
<evidence type="ECO:0000256" key="12">
    <source>
        <dbReference type="ARBA" id="ARBA00023136"/>
    </source>
</evidence>
<comment type="caution">
    <text evidence="16">The sequence shown here is derived from an EMBL/GenBank/DDBJ whole genome shotgun (WGS) entry which is preliminary data.</text>
</comment>
<dbReference type="PRINTS" id="PR00344">
    <property type="entry name" value="BCTRLSENSOR"/>
</dbReference>
<dbReference type="Proteomes" id="UP000315901">
    <property type="component" value="Unassembled WGS sequence"/>
</dbReference>
<evidence type="ECO:0000256" key="9">
    <source>
        <dbReference type="ARBA" id="ARBA00022840"/>
    </source>
</evidence>
<dbReference type="OrthoDB" id="9809766at2"/>
<dbReference type="InterPro" id="IPR005467">
    <property type="entry name" value="His_kinase_dom"/>
</dbReference>
<dbReference type="SMART" id="SM00388">
    <property type="entry name" value="HisKA"/>
    <property type="match status" value="1"/>
</dbReference>
<comment type="subcellular location">
    <subcellularLocation>
        <location evidence="2">Membrane</location>
        <topology evidence="2">Multi-pass membrane protein</topology>
    </subcellularLocation>
</comment>
<dbReference type="Pfam" id="PF00512">
    <property type="entry name" value="HisKA"/>
    <property type="match status" value="1"/>
</dbReference>
<dbReference type="GO" id="GO:0000155">
    <property type="term" value="F:phosphorelay sensor kinase activity"/>
    <property type="evidence" value="ECO:0007669"/>
    <property type="project" value="InterPro"/>
</dbReference>
<dbReference type="EC" id="2.7.13.3" evidence="3"/>
<dbReference type="Gene3D" id="3.30.565.10">
    <property type="entry name" value="Histidine kinase-like ATPase, C-terminal domain"/>
    <property type="match status" value="1"/>
</dbReference>
<evidence type="ECO:0000256" key="4">
    <source>
        <dbReference type="ARBA" id="ARBA00022553"/>
    </source>
</evidence>
<keyword evidence="7" id="KW-0547">Nucleotide-binding</keyword>
<keyword evidence="9" id="KW-0067">ATP-binding</keyword>
<evidence type="ECO:0000259" key="14">
    <source>
        <dbReference type="PROSITE" id="PS50109"/>
    </source>
</evidence>
<evidence type="ECO:0000259" key="15">
    <source>
        <dbReference type="PROSITE" id="PS50885"/>
    </source>
</evidence>
<evidence type="ECO:0000256" key="7">
    <source>
        <dbReference type="ARBA" id="ARBA00022741"/>
    </source>
</evidence>
<dbReference type="SMART" id="SM00387">
    <property type="entry name" value="HATPase_c"/>
    <property type="match status" value="1"/>
</dbReference>
<feature type="domain" description="HAMP" evidence="15">
    <location>
        <begin position="205"/>
        <end position="257"/>
    </location>
</feature>
<dbReference type="InterPro" id="IPR003660">
    <property type="entry name" value="HAMP_dom"/>
</dbReference>
<dbReference type="Gene3D" id="1.10.287.130">
    <property type="match status" value="1"/>
</dbReference>
<dbReference type="InterPro" id="IPR003661">
    <property type="entry name" value="HisK_dim/P_dom"/>
</dbReference>
<evidence type="ECO:0000256" key="3">
    <source>
        <dbReference type="ARBA" id="ARBA00012438"/>
    </source>
</evidence>
<feature type="domain" description="Histidine kinase" evidence="14">
    <location>
        <begin position="265"/>
        <end position="476"/>
    </location>
</feature>
<dbReference type="EMBL" id="VFRR01000081">
    <property type="protein sequence ID" value="TPE44567.1"/>
    <property type="molecule type" value="Genomic_DNA"/>
</dbReference>
<dbReference type="PANTHER" id="PTHR45436">
    <property type="entry name" value="SENSOR HISTIDINE KINASE YKOH"/>
    <property type="match status" value="1"/>
</dbReference>
<evidence type="ECO:0000256" key="1">
    <source>
        <dbReference type="ARBA" id="ARBA00000085"/>
    </source>
</evidence>
<dbReference type="PROSITE" id="PS50109">
    <property type="entry name" value="HIS_KIN"/>
    <property type="match status" value="1"/>
</dbReference>
<dbReference type="Pfam" id="PF02518">
    <property type="entry name" value="HATPase_c"/>
    <property type="match status" value="1"/>
</dbReference>
<dbReference type="InterPro" id="IPR003594">
    <property type="entry name" value="HATPase_dom"/>
</dbReference>
<evidence type="ECO:0000256" key="13">
    <source>
        <dbReference type="SAM" id="Phobius"/>
    </source>
</evidence>
<dbReference type="InterPro" id="IPR013727">
    <property type="entry name" value="2CSK_N"/>
</dbReference>
<proteinExistence type="predicted"/>
<keyword evidence="10 13" id="KW-1133">Transmembrane helix</keyword>
<evidence type="ECO:0000313" key="16">
    <source>
        <dbReference type="EMBL" id="TPE44567.1"/>
    </source>
</evidence>
<evidence type="ECO:0000256" key="2">
    <source>
        <dbReference type="ARBA" id="ARBA00004141"/>
    </source>
</evidence>
<evidence type="ECO:0000256" key="6">
    <source>
        <dbReference type="ARBA" id="ARBA00022692"/>
    </source>
</evidence>
<dbReference type="Pfam" id="PF08521">
    <property type="entry name" value="2CSK_N"/>
    <property type="match status" value="1"/>
</dbReference>
<dbReference type="PROSITE" id="PS50885">
    <property type="entry name" value="HAMP"/>
    <property type="match status" value="1"/>
</dbReference>
<gene>
    <name evidence="16" type="ORF">FJM67_16905</name>
</gene>
<dbReference type="InterPro" id="IPR036097">
    <property type="entry name" value="HisK_dim/P_sf"/>
</dbReference>